<keyword evidence="8" id="KW-1015">Disulfide bond</keyword>
<dbReference type="Pfam" id="PF05572">
    <property type="entry name" value="Peptidase_M43"/>
    <property type="match status" value="1"/>
</dbReference>
<evidence type="ECO:0000256" key="6">
    <source>
        <dbReference type="ARBA" id="ARBA00022833"/>
    </source>
</evidence>
<keyword evidence="6" id="KW-0862">Zinc</keyword>
<evidence type="ECO:0000256" key="8">
    <source>
        <dbReference type="ARBA" id="ARBA00023157"/>
    </source>
</evidence>
<evidence type="ECO:0000256" key="4">
    <source>
        <dbReference type="ARBA" id="ARBA00022729"/>
    </source>
</evidence>
<protein>
    <recommendedName>
        <fullName evidence="10">Peptidase M43 pregnancy-associated plasma-A domain-containing protein</fullName>
    </recommendedName>
</protein>
<sequence length="784" mass="85926">MLSALSFLVLFVYAAICPSWAAAAQSARPYAVSKPYCPAYPPPQFGSCGPFTHNYCDSNTITCPFQKKYCTSSSSASLLVTEPVVSKDVQISPQAYTYFKMLETEYMVEFAQNPMPGEKPISLPFCGRPKVSFSRRGEQEAADPLNESEDEDLHGALLDDIVSEDIVRRDLFGAVKGVLAPVITPLYEKIKQDGKKIVTDVQTVGKLAQAVIDGLASIDIPGLAQPPKYHPRPVCVPRNITVPIHFTVFATNYTTSNKVNVYVLEEQLRVINKMYLDLGIQFFISSFNYHVGEEFRRFAHHRYDRLEGAQKDKGYFSYVERVKQENRYGGFDEINVWIVESLSTPDCDAGSFTTGYCTFARQLTWKDRQVDGCVINMATLPNVEFSGLGTPDGLTLAHEIGHWFNLDHIFPAQDGVGCGGESDSIADTFQFPNDPTVKFEAYQPRCCFSGFGKSLSFFPCYGENKTHVTNHMSYSRDGGKLDPNDPAGTRPWTMGQRAHMFASFFTIRRKAPRGGLDGDCLYYPVFKDVGKPAARPRDANAFVSHTKRDLLNSVLSGSHLFRQSPNLLPTLQKLCAVKPTNPGSSGINIVTGEEVQCDGTTCKPPSTGAICADGSKPPCEVIPDPATVDICLDGSTPPCKETTCPAGTQLSCVRKEGVTCDENGLDPPCFDTPTETPEKGNTPVDNSACPKACDVFFNKCDATTAPNCIFPDPRVPKPRGACACRPGFKATGAADNDKTKHWRLPIVGQEHRVWVAEGVPCDQKCQGAGFDACKEVIILGKECI</sequence>
<reference evidence="11" key="1">
    <citation type="journal article" date="2021" name="Nat. Commun.">
        <title>Genetic determinants of endophytism in the Arabidopsis root mycobiome.</title>
        <authorList>
            <person name="Mesny F."/>
            <person name="Miyauchi S."/>
            <person name="Thiergart T."/>
            <person name="Pickel B."/>
            <person name="Atanasova L."/>
            <person name="Karlsson M."/>
            <person name="Huettel B."/>
            <person name="Barry K.W."/>
            <person name="Haridas S."/>
            <person name="Chen C."/>
            <person name="Bauer D."/>
            <person name="Andreopoulos W."/>
            <person name="Pangilinan J."/>
            <person name="LaButti K."/>
            <person name="Riley R."/>
            <person name="Lipzen A."/>
            <person name="Clum A."/>
            <person name="Drula E."/>
            <person name="Henrissat B."/>
            <person name="Kohler A."/>
            <person name="Grigoriev I.V."/>
            <person name="Martin F.M."/>
            <person name="Hacquard S."/>
        </authorList>
    </citation>
    <scope>NUCLEOTIDE SEQUENCE</scope>
    <source>
        <strain evidence="11">MPI-SDFR-AT-0120</strain>
    </source>
</reference>
<dbReference type="AlphaFoldDB" id="A0A8K0QUT6"/>
<keyword evidence="3" id="KW-0479">Metal-binding</keyword>
<evidence type="ECO:0000256" key="3">
    <source>
        <dbReference type="ARBA" id="ARBA00022723"/>
    </source>
</evidence>
<evidence type="ECO:0000256" key="9">
    <source>
        <dbReference type="SAM" id="SignalP"/>
    </source>
</evidence>
<keyword evidence="12" id="KW-1185">Reference proteome</keyword>
<evidence type="ECO:0000313" key="11">
    <source>
        <dbReference type="EMBL" id="KAH7072449.1"/>
    </source>
</evidence>
<evidence type="ECO:0000259" key="10">
    <source>
        <dbReference type="Pfam" id="PF05572"/>
    </source>
</evidence>
<accession>A0A8K0QUT6</accession>
<feature type="signal peptide" evidence="9">
    <location>
        <begin position="1"/>
        <end position="23"/>
    </location>
</feature>
<dbReference type="SUPFAM" id="SSF55486">
    <property type="entry name" value="Metalloproteases ('zincins'), catalytic domain"/>
    <property type="match status" value="1"/>
</dbReference>
<dbReference type="InterPro" id="IPR008754">
    <property type="entry name" value="Peptidase_M43"/>
</dbReference>
<dbReference type="PANTHER" id="PTHR47466:SF1">
    <property type="entry name" value="METALLOPROTEASE MEP1 (AFU_ORTHOLOGUE AFUA_1G07730)-RELATED"/>
    <property type="match status" value="1"/>
</dbReference>
<gene>
    <name evidence="11" type="ORF">FB567DRAFT_611946</name>
</gene>
<dbReference type="Proteomes" id="UP000813461">
    <property type="component" value="Unassembled WGS sequence"/>
</dbReference>
<comment type="similarity">
    <text evidence="1">Belongs to the peptidase M43B family.</text>
</comment>
<organism evidence="11 12">
    <name type="scientific">Paraphoma chrysanthemicola</name>
    <dbReference type="NCBI Taxonomy" id="798071"/>
    <lineage>
        <taxon>Eukaryota</taxon>
        <taxon>Fungi</taxon>
        <taxon>Dikarya</taxon>
        <taxon>Ascomycota</taxon>
        <taxon>Pezizomycotina</taxon>
        <taxon>Dothideomycetes</taxon>
        <taxon>Pleosporomycetidae</taxon>
        <taxon>Pleosporales</taxon>
        <taxon>Pleosporineae</taxon>
        <taxon>Phaeosphaeriaceae</taxon>
        <taxon>Paraphoma</taxon>
    </lineage>
</organism>
<dbReference type="GO" id="GO:0006508">
    <property type="term" value="P:proteolysis"/>
    <property type="evidence" value="ECO:0007669"/>
    <property type="project" value="UniProtKB-KW"/>
</dbReference>
<dbReference type="PANTHER" id="PTHR47466">
    <property type="match status" value="1"/>
</dbReference>
<evidence type="ECO:0000313" key="12">
    <source>
        <dbReference type="Proteomes" id="UP000813461"/>
    </source>
</evidence>
<evidence type="ECO:0000256" key="2">
    <source>
        <dbReference type="ARBA" id="ARBA00022670"/>
    </source>
</evidence>
<dbReference type="OrthoDB" id="3944226at2759"/>
<comment type="caution">
    <text evidence="11">The sequence shown here is derived from an EMBL/GenBank/DDBJ whole genome shotgun (WGS) entry which is preliminary data.</text>
</comment>
<feature type="chain" id="PRO_5035455354" description="Peptidase M43 pregnancy-associated plasma-A domain-containing protein" evidence="9">
    <location>
        <begin position="24"/>
        <end position="784"/>
    </location>
</feature>
<keyword evidence="2" id="KW-0645">Protease</keyword>
<evidence type="ECO:0000256" key="5">
    <source>
        <dbReference type="ARBA" id="ARBA00022801"/>
    </source>
</evidence>
<keyword evidence="7" id="KW-0482">Metalloprotease</keyword>
<proteinExistence type="inferred from homology"/>
<feature type="domain" description="Peptidase M43 pregnancy-associated plasma-A" evidence="10">
    <location>
        <begin position="334"/>
        <end position="475"/>
    </location>
</feature>
<dbReference type="InterPro" id="IPR024079">
    <property type="entry name" value="MetalloPept_cat_dom_sf"/>
</dbReference>
<dbReference type="GO" id="GO:0046872">
    <property type="term" value="F:metal ion binding"/>
    <property type="evidence" value="ECO:0007669"/>
    <property type="project" value="UniProtKB-KW"/>
</dbReference>
<dbReference type="Gene3D" id="3.40.390.10">
    <property type="entry name" value="Collagenase (Catalytic Domain)"/>
    <property type="match status" value="1"/>
</dbReference>
<name>A0A8K0QUT6_9PLEO</name>
<keyword evidence="5" id="KW-0378">Hydrolase</keyword>
<keyword evidence="4 9" id="KW-0732">Signal</keyword>
<evidence type="ECO:0000256" key="7">
    <source>
        <dbReference type="ARBA" id="ARBA00023049"/>
    </source>
</evidence>
<dbReference type="EMBL" id="JAGMVJ010000023">
    <property type="protein sequence ID" value="KAH7072449.1"/>
    <property type="molecule type" value="Genomic_DNA"/>
</dbReference>
<evidence type="ECO:0000256" key="1">
    <source>
        <dbReference type="ARBA" id="ARBA00008721"/>
    </source>
</evidence>
<dbReference type="GO" id="GO:0008237">
    <property type="term" value="F:metallopeptidase activity"/>
    <property type="evidence" value="ECO:0007669"/>
    <property type="project" value="UniProtKB-KW"/>
</dbReference>